<comment type="caution">
    <text evidence="10">The sequence shown here is derived from an EMBL/GenBank/DDBJ whole genome shotgun (WGS) entry which is preliminary data.</text>
</comment>
<evidence type="ECO:0000256" key="9">
    <source>
        <dbReference type="SAM" id="SignalP"/>
    </source>
</evidence>
<accession>A0A069QGS1</accession>
<evidence type="ECO:0000256" key="8">
    <source>
        <dbReference type="SAM" id="Coils"/>
    </source>
</evidence>
<evidence type="ECO:0000256" key="1">
    <source>
        <dbReference type="ARBA" id="ARBA00004442"/>
    </source>
</evidence>
<dbReference type="SUPFAM" id="SSF56954">
    <property type="entry name" value="Outer membrane efflux proteins (OEP)"/>
    <property type="match status" value="1"/>
</dbReference>
<protein>
    <submittedName>
        <fullName evidence="10">Outer membrane efflux protein</fullName>
    </submittedName>
</protein>
<keyword evidence="9" id="KW-0732">Signal</keyword>
<organism evidence="10 11">
    <name type="scientific">Hoylesella loescheii DSM 19665 = JCM 12249 = ATCC 15930</name>
    <dbReference type="NCBI Taxonomy" id="1122985"/>
    <lineage>
        <taxon>Bacteria</taxon>
        <taxon>Pseudomonadati</taxon>
        <taxon>Bacteroidota</taxon>
        <taxon>Bacteroidia</taxon>
        <taxon>Bacteroidales</taxon>
        <taxon>Prevotellaceae</taxon>
        <taxon>Hoylesella</taxon>
    </lineage>
</organism>
<dbReference type="GO" id="GO:0015562">
    <property type="term" value="F:efflux transmembrane transporter activity"/>
    <property type="evidence" value="ECO:0007669"/>
    <property type="project" value="InterPro"/>
</dbReference>
<feature type="coiled-coil region" evidence="8">
    <location>
        <begin position="40"/>
        <end position="67"/>
    </location>
</feature>
<keyword evidence="6" id="KW-0472">Membrane</keyword>
<keyword evidence="8" id="KW-0175">Coiled coil</keyword>
<sequence length="456" mass="50872">MNLNKKLMNLKRFFLLLIPCLTMGLHAQTTYSLDQCKALAKENNVKLKRARLEITAAKEQQKEARAKYLPMVTANATYFHSPDYLVQEEFSLSAADQQKLAAIVKGAGLNPAILAALPTSYTLQAIKHGTLASLVAMQPVFVGGRIINANKLATVQTQVKELMLEQSADEVAQTTEVYYNQLLALYEQEKTLDAADKQLENILNDANNAYEAGVANKNDVLSVKLKQNEMAVNRLKLNNGISLCKMVLAQYIGKQGEDIDIDRTLTTELPDPRQLSVNHTTALEQRTEMRLLDKKVEANHLLTRVKRGELMPTLAVGVAGMYHDLTNKGRTNVVGLATLSVPISNWWGNRGLKRQKIAEQIAVEEKEDSRQLLLIQMQSAYDNLETAYKQIQLAKLSIEQASENLRLNQDFYEAGTGTMSNLLDAQTQDQKARNQYSEAVVAYLNARTAYLKATAR</sequence>
<dbReference type="EMBL" id="JNGW01000119">
    <property type="protein sequence ID" value="KDR51199.1"/>
    <property type="molecule type" value="Genomic_DNA"/>
</dbReference>
<comment type="similarity">
    <text evidence="2">Belongs to the outer membrane factor (OMF) (TC 1.B.17) family.</text>
</comment>
<evidence type="ECO:0000256" key="7">
    <source>
        <dbReference type="ARBA" id="ARBA00023237"/>
    </source>
</evidence>
<dbReference type="Proteomes" id="UP000027442">
    <property type="component" value="Unassembled WGS sequence"/>
</dbReference>
<gene>
    <name evidence="10" type="ORF">HMPREF1991_02767</name>
</gene>
<feature type="coiled-coil region" evidence="8">
    <location>
        <begin position="185"/>
        <end position="212"/>
    </location>
</feature>
<keyword evidence="7" id="KW-0998">Cell outer membrane</keyword>
<name>A0A069QGS1_HOYLO</name>
<dbReference type="InterPro" id="IPR003423">
    <property type="entry name" value="OMP_efflux"/>
</dbReference>
<dbReference type="GO" id="GO:1990281">
    <property type="term" value="C:efflux pump complex"/>
    <property type="evidence" value="ECO:0007669"/>
    <property type="project" value="TreeGrafter"/>
</dbReference>
<keyword evidence="5" id="KW-0812">Transmembrane</keyword>
<dbReference type="eggNOG" id="COG1538">
    <property type="taxonomic scope" value="Bacteria"/>
</dbReference>
<evidence type="ECO:0000313" key="11">
    <source>
        <dbReference type="Proteomes" id="UP000027442"/>
    </source>
</evidence>
<evidence type="ECO:0000256" key="4">
    <source>
        <dbReference type="ARBA" id="ARBA00022452"/>
    </source>
</evidence>
<proteinExistence type="inferred from homology"/>
<feature type="signal peptide" evidence="9">
    <location>
        <begin position="1"/>
        <end position="27"/>
    </location>
</feature>
<evidence type="ECO:0000256" key="6">
    <source>
        <dbReference type="ARBA" id="ARBA00023136"/>
    </source>
</evidence>
<comment type="subcellular location">
    <subcellularLocation>
        <location evidence="1">Cell outer membrane</location>
    </subcellularLocation>
</comment>
<keyword evidence="3" id="KW-0813">Transport</keyword>
<dbReference type="Gene3D" id="1.20.1600.10">
    <property type="entry name" value="Outer membrane efflux proteins (OEP)"/>
    <property type="match status" value="1"/>
</dbReference>
<feature type="chain" id="PRO_5001668510" evidence="9">
    <location>
        <begin position="28"/>
        <end position="456"/>
    </location>
</feature>
<dbReference type="GO" id="GO:0015288">
    <property type="term" value="F:porin activity"/>
    <property type="evidence" value="ECO:0007669"/>
    <property type="project" value="TreeGrafter"/>
</dbReference>
<dbReference type="PANTHER" id="PTHR30026:SF20">
    <property type="entry name" value="OUTER MEMBRANE PROTEIN TOLC"/>
    <property type="match status" value="1"/>
</dbReference>
<evidence type="ECO:0000256" key="5">
    <source>
        <dbReference type="ARBA" id="ARBA00022692"/>
    </source>
</evidence>
<dbReference type="InterPro" id="IPR051906">
    <property type="entry name" value="TolC-like"/>
</dbReference>
<dbReference type="HOGENOM" id="CLU_012817_12_2_10"/>
<dbReference type="AlphaFoldDB" id="A0A069QGS1"/>
<keyword evidence="11" id="KW-1185">Reference proteome</keyword>
<keyword evidence="4" id="KW-1134">Transmembrane beta strand</keyword>
<evidence type="ECO:0000313" key="10">
    <source>
        <dbReference type="EMBL" id="KDR51199.1"/>
    </source>
</evidence>
<dbReference type="PANTHER" id="PTHR30026">
    <property type="entry name" value="OUTER MEMBRANE PROTEIN TOLC"/>
    <property type="match status" value="1"/>
</dbReference>
<dbReference type="Pfam" id="PF02321">
    <property type="entry name" value="OEP"/>
    <property type="match status" value="2"/>
</dbReference>
<reference evidence="10 11" key="1">
    <citation type="submission" date="2013-08" db="EMBL/GenBank/DDBJ databases">
        <authorList>
            <person name="Weinstock G."/>
            <person name="Sodergren E."/>
            <person name="Wylie T."/>
            <person name="Fulton L."/>
            <person name="Fulton R."/>
            <person name="Fronick C."/>
            <person name="O'Laughlin M."/>
            <person name="Godfrey J."/>
            <person name="Miner T."/>
            <person name="Herter B."/>
            <person name="Appelbaum E."/>
            <person name="Cordes M."/>
            <person name="Lek S."/>
            <person name="Wollam A."/>
            <person name="Pepin K.H."/>
            <person name="Palsikar V.B."/>
            <person name="Mitreva M."/>
            <person name="Wilson R.K."/>
        </authorList>
    </citation>
    <scope>NUCLEOTIDE SEQUENCE [LARGE SCALE GENOMIC DNA]</scope>
    <source>
        <strain evidence="10 11">ATCC 15930</strain>
    </source>
</reference>
<evidence type="ECO:0000256" key="3">
    <source>
        <dbReference type="ARBA" id="ARBA00022448"/>
    </source>
</evidence>
<dbReference type="GO" id="GO:0009279">
    <property type="term" value="C:cell outer membrane"/>
    <property type="evidence" value="ECO:0007669"/>
    <property type="project" value="UniProtKB-SubCell"/>
</dbReference>
<evidence type="ECO:0000256" key="2">
    <source>
        <dbReference type="ARBA" id="ARBA00007613"/>
    </source>
</evidence>
<dbReference type="PATRIC" id="fig|1122985.7.peg.2860"/>